<evidence type="ECO:0000313" key="1">
    <source>
        <dbReference type="EMBL" id="OHA68520.1"/>
    </source>
</evidence>
<dbReference type="InterPro" id="IPR020022">
    <property type="entry name" value="N-acetyl_sugar_amidoTrfase"/>
</dbReference>
<dbReference type="EMBL" id="MHTY01000024">
    <property type="protein sequence ID" value="OHA68520.1"/>
    <property type="molecule type" value="Genomic_DNA"/>
</dbReference>
<accession>A0A1G2R6M9</accession>
<name>A0A1G2R6M9_9BACT</name>
<dbReference type="AlphaFoldDB" id="A0A1G2R6M9"/>
<comment type="caution">
    <text evidence="1">The sequence shown here is derived from an EMBL/GenBank/DDBJ whole genome shotgun (WGS) entry which is preliminary data.</text>
</comment>
<dbReference type="GO" id="GO:0016740">
    <property type="term" value="F:transferase activity"/>
    <property type="evidence" value="ECO:0007669"/>
    <property type="project" value="UniProtKB-KW"/>
</dbReference>
<reference evidence="1 2" key="1">
    <citation type="journal article" date="2016" name="Nat. Commun.">
        <title>Thousands of microbial genomes shed light on interconnected biogeochemical processes in an aquifer system.</title>
        <authorList>
            <person name="Anantharaman K."/>
            <person name="Brown C.T."/>
            <person name="Hug L.A."/>
            <person name="Sharon I."/>
            <person name="Castelle C.J."/>
            <person name="Probst A.J."/>
            <person name="Thomas B.C."/>
            <person name="Singh A."/>
            <person name="Wilkins M.J."/>
            <person name="Karaoz U."/>
            <person name="Brodie E.L."/>
            <person name="Williams K.H."/>
            <person name="Hubbard S.S."/>
            <person name="Banfield J.F."/>
        </authorList>
    </citation>
    <scope>NUCLEOTIDE SEQUENCE [LARGE SCALE GENOMIC DNA]</scope>
</reference>
<dbReference type="InterPro" id="IPR014729">
    <property type="entry name" value="Rossmann-like_a/b/a_fold"/>
</dbReference>
<dbReference type="SUPFAM" id="SSF52402">
    <property type="entry name" value="Adenine nucleotide alpha hydrolases-like"/>
    <property type="match status" value="1"/>
</dbReference>
<dbReference type="Gene3D" id="3.40.50.620">
    <property type="entry name" value="HUPs"/>
    <property type="match status" value="1"/>
</dbReference>
<dbReference type="Proteomes" id="UP000178529">
    <property type="component" value="Unassembled WGS sequence"/>
</dbReference>
<gene>
    <name evidence="1" type="ORF">A3J68_00420</name>
</gene>
<evidence type="ECO:0000313" key="2">
    <source>
        <dbReference type="Proteomes" id="UP000178529"/>
    </source>
</evidence>
<dbReference type="NCBIfam" id="TIGR03573">
    <property type="entry name" value="WbuX"/>
    <property type="match status" value="1"/>
</dbReference>
<proteinExistence type="predicted"/>
<keyword evidence="1" id="KW-0808">Transferase</keyword>
<organism evidence="1 2">
    <name type="scientific">Candidatus Wildermuthbacteria bacterium RIFCSPHIGHO2_02_FULL_48_16</name>
    <dbReference type="NCBI Taxonomy" id="1802453"/>
    <lineage>
        <taxon>Bacteria</taxon>
        <taxon>Candidatus Wildermuthiibacteriota</taxon>
    </lineage>
</organism>
<sequence>MVYCKRCCYPANTRTSIVFDEQGVCSGCRLIESRPKIDWKEREGWLKKILEEYRAKARAKNNPYDCIIPVSGGKDSHFQAYLIKKVYGLNPLLVTYNHIFNTKRGIRNLTNLIKQFSCDLLRFTSNPESVRKISRYMLKKVGDITWHYHAGIMTFPIQVAVARDIPLIVWGEHGFAELTGMFNQDDMVEFSKKGRQEHSMRGFEPEDLVADPQSGITQQDLAPFFYPSDQDIERVGVRGIYLSNYMKWDVRAQTKLMIEKYGFETAVKRERTFHLYDKLDDIHANGAHDYLKYLKFGYGRATDDASNEIRHGRMAREEGIEMVKKYDSIRPSDLDLYLKFMGMSEKEFEESIEHLRDPQIWKKEKGKWVAIDSIASHVNDEGVDAVRLPLVEDRAPLPPSKQPYYSRDDHIPEDTEYIYL</sequence>
<protein>
    <submittedName>
        <fullName evidence="1">N-acetyl sugar amidotransferase</fullName>
    </submittedName>
</protein>